<dbReference type="InterPro" id="IPR054562">
    <property type="entry name" value="LysX/ArgX_preATP_grasp"/>
</dbReference>
<dbReference type="PANTHER" id="PTHR21621">
    <property type="entry name" value="RIBOSOMAL PROTEIN S6 MODIFICATION PROTEIN"/>
    <property type="match status" value="1"/>
</dbReference>
<evidence type="ECO:0000256" key="6">
    <source>
        <dbReference type="ARBA" id="ARBA00022741"/>
    </source>
</evidence>
<evidence type="ECO:0000256" key="10">
    <source>
        <dbReference type="PROSITE-ProRule" id="PRU00409"/>
    </source>
</evidence>
<comment type="pathway">
    <text evidence="9">Amino-acid biosynthesis.</text>
</comment>
<comment type="similarity">
    <text evidence="2">Belongs to the RimK family. LysX subfamily.</text>
</comment>
<proteinExistence type="inferred from homology"/>
<dbReference type="Gene3D" id="3.30.1490.20">
    <property type="entry name" value="ATP-grasp fold, A domain"/>
    <property type="match status" value="1"/>
</dbReference>
<dbReference type="Gene3D" id="3.40.50.20">
    <property type="match status" value="1"/>
</dbReference>
<evidence type="ECO:0000256" key="5">
    <source>
        <dbReference type="ARBA" id="ARBA00022723"/>
    </source>
</evidence>
<keyword evidence="5" id="KW-0479">Metal-binding</keyword>
<dbReference type="Gene3D" id="3.30.470.20">
    <property type="entry name" value="ATP-grasp fold, B domain"/>
    <property type="match status" value="1"/>
</dbReference>
<keyword evidence="8" id="KW-0460">Magnesium</keyword>
<comment type="caution">
    <text evidence="12">The sequence shown here is derived from an EMBL/GenBank/DDBJ whole genome shotgun (WGS) entry which is preliminary data.</text>
</comment>
<evidence type="ECO:0000256" key="7">
    <source>
        <dbReference type="ARBA" id="ARBA00022840"/>
    </source>
</evidence>
<dbReference type="InterPro" id="IPR013651">
    <property type="entry name" value="ATP-grasp_RimK-type"/>
</dbReference>
<dbReference type="GO" id="GO:0046872">
    <property type="term" value="F:metal ion binding"/>
    <property type="evidence" value="ECO:0007669"/>
    <property type="project" value="UniProtKB-KW"/>
</dbReference>
<evidence type="ECO:0000256" key="4">
    <source>
        <dbReference type="ARBA" id="ARBA00022605"/>
    </source>
</evidence>
<dbReference type="OrthoDB" id="150319at2"/>
<dbReference type="InterPro" id="IPR016185">
    <property type="entry name" value="PreATP-grasp_dom_sf"/>
</dbReference>
<dbReference type="EMBL" id="QOIL01000003">
    <property type="protein sequence ID" value="RCG32133.1"/>
    <property type="molecule type" value="Genomic_DNA"/>
</dbReference>
<dbReference type="AlphaFoldDB" id="A0A367FP02"/>
<dbReference type="Pfam" id="PF22626">
    <property type="entry name" value="LysX_preATP_grasp"/>
    <property type="match status" value="1"/>
</dbReference>
<sequence>MTSPGTLAVVASRIRADEKRIFDALDRRGVSYVHVDSRTMWSSADIAPLPWDRALNREIGHVRAAYAAHSLEAVGTLVVNSARATEVCGDKWRTSMALRSAGLPAPRTALALTPTAALTAIEEIGYPAVLKPLVGSWGRLVTFVPDRQVAETVLEYIAALPSPQSHVVYVQEFVDKPGRDIRALVIGGEVLGAVYRRSEEWRTNVARGAVTERCEVTDDMAKLVYGAARATEADIAGVDLVEDEDGRLLILEVNDTVEFSGFQHAMGDRVDVAGRIVDHVLTGVPTWRE</sequence>
<evidence type="ECO:0000256" key="2">
    <source>
        <dbReference type="ARBA" id="ARBA00006239"/>
    </source>
</evidence>
<dbReference type="SUPFAM" id="SSF52440">
    <property type="entry name" value="PreATP-grasp domain"/>
    <property type="match status" value="1"/>
</dbReference>
<dbReference type="InterPro" id="IPR004666">
    <property type="entry name" value="Rp_bS6_RimK/Lys_biosynth_LsyX"/>
</dbReference>
<dbReference type="PROSITE" id="PS50975">
    <property type="entry name" value="ATP_GRASP"/>
    <property type="match status" value="1"/>
</dbReference>
<keyword evidence="4" id="KW-0028">Amino-acid biosynthesis</keyword>
<dbReference type="RefSeq" id="WP_114027750.1">
    <property type="nucleotide sequence ID" value="NZ_QOIL01000003.1"/>
</dbReference>
<feature type="domain" description="ATP-grasp" evidence="11">
    <location>
        <begin position="95"/>
        <end position="281"/>
    </location>
</feature>
<dbReference type="Pfam" id="PF08443">
    <property type="entry name" value="RimK"/>
    <property type="match status" value="1"/>
</dbReference>
<dbReference type="Proteomes" id="UP000253094">
    <property type="component" value="Unassembled WGS sequence"/>
</dbReference>
<dbReference type="NCBIfam" id="TIGR00768">
    <property type="entry name" value="rimK_fam"/>
    <property type="match status" value="1"/>
</dbReference>
<evidence type="ECO:0000256" key="1">
    <source>
        <dbReference type="ARBA" id="ARBA00001946"/>
    </source>
</evidence>
<evidence type="ECO:0000256" key="8">
    <source>
        <dbReference type="ARBA" id="ARBA00022842"/>
    </source>
</evidence>
<dbReference type="InterPro" id="IPR011761">
    <property type="entry name" value="ATP-grasp"/>
</dbReference>
<dbReference type="GO" id="GO:0005737">
    <property type="term" value="C:cytoplasm"/>
    <property type="evidence" value="ECO:0007669"/>
    <property type="project" value="TreeGrafter"/>
</dbReference>
<evidence type="ECO:0000259" key="11">
    <source>
        <dbReference type="PROSITE" id="PS50975"/>
    </source>
</evidence>
<dbReference type="NCBIfam" id="TIGR02144">
    <property type="entry name" value="LysX_arch"/>
    <property type="match status" value="1"/>
</dbReference>
<reference evidence="12 13" key="1">
    <citation type="submission" date="2018-06" db="EMBL/GenBank/DDBJ databases">
        <title>Sphaerisporangium craniellae sp. nov., isolated from a marine sponge in the South China Sea.</title>
        <authorList>
            <person name="Li L."/>
        </authorList>
    </citation>
    <scope>NUCLEOTIDE SEQUENCE [LARGE SCALE GENOMIC DNA]</scope>
    <source>
        <strain evidence="12 13">CCTCC AA 208026</strain>
    </source>
</reference>
<dbReference type="SUPFAM" id="SSF56059">
    <property type="entry name" value="Glutathione synthetase ATP-binding domain-like"/>
    <property type="match status" value="1"/>
</dbReference>
<evidence type="ECO:0000256" key="9">
    <source>
        <dbReference type="ARBA" id="ARBA00029440"/>
    </source>
</evidence>
<keyword evidence="3" id="KW-0436">Ligase</keyword>
<dbReference type="GO" id="GO:0018169">
    <property type="term" value="F:ribosomal S6-glutamic acid ligase activity"/>
    <property type="evidence" value="ECO:0007669"/>
    <property type="project" value="TreeGrafter"/>
</dbReference>
<evidence type="ECO:0000313" key="12">
    <source>
        <dbReference type="EMBL" id="RCG32133.1"/>
    </source>
</evidence>
<evidence type="ECO:0000313" key="13">
    <source>
        <dbReference type="Proteomes" id="UP000253094"/>
    </source>
</evidence>
<dbReference type="GO" id="GO:0005524">
    <property type="term" value="F:ATP binding"/>
    <property type="evidence" value="ECO:0007669"/>
    <property type="project" value="UniProtKB-UniRule"/>
</dbReference>
<protein>
    <submittedName>
        <fullName evidence="12">Lysine biosynthesis protein LysX</fullName>
    </submittedName>
</protein>
<keyword evidence="13" id="KW-1185">Reference proteome</keyword>
<keyword evidence="7 10" id="KW-0067">ATP-binding</keyword>
<comment type="cofactor">
    <cofactor evidence="1">
        <name>Mg(2+)</name>
        <dbReference type="ChEBI" id="CHEBI:18420"/>
    </cofactor>
</comment>
<accession>A0A367FP02</accession>
<dbReference type="GO" id="GO:0009432">
    <property type="term" value="P:SOS response"/>
    <property type="evidence" value="ECO:0007669"/>
    <property type="project" value="TreeGrafter"/>
</dbReference>
<evidence type="ECO:0000256" key="3">
    <source>
        <dbReference type="ARBA" id="ARBA00022598"/>
    </source>
</evidence>
<gene>
    <name evidence="12" type="primary">lysX</name>
    <name evidence="12" type="ORF">DQ384_06370</name>
</gene>
<name>A0A367FP02_9ACTN</name>
<dbReference type="InterPro" id="IPR013815">
    <property type="entry name" value="ATP_grasp_subdomain_1"/>
</dbReference>
<dbReference type="PANTHER" id="PTHR21621:SF0">
    <property type="entry name" value="BETA-CITRYLGLUTAMATE SYNTHASE B-RELATED"/>
    <property type="match status" value="1"/>
</dbReference>
<dbReference type="InterPro" id="IPR011870">
    <property type="entry name" value="LysX_arch"/>
</dbReference>
<organism evidence="12 13">
    <name type="scientific">Sphaerisporangium album</name>
    <dbReference type="NCBI Taxonomy" id="509200"/>
    <lineage>
        <taxon>Bacteria</taxon>
        <taxon>Bacillati</taxon>
        <taxon>Actinomycetota</taxon>
        <taxon>Actinomycetes</taxon>
        <taxon>Streptosporangiales</taxon>
        <taxon>Streptosporangiaceae</taxon>
        <taxon>Sphaerisporangium</taxon>
    </lineage>
</organism>
<keyword evidence="6 10" id="KW-0547">Nucleotide-binding</keyword>
<dbReference type="GO" id="GO:0009085">
    <property type="term" value="P:lysine biosynthetic process"/>
    <property type="evidence" value="ECO:0007669"/>
    <property type="project" value="InterPro"/>
</dbReference>